<protein>
    <recommendedName>
        <fullName evidence="1">Putative plant transposon protein domain-containing protein</fullName>
    </recommendedName>
</protein>
<dbReference type="InParanoid" id="A0A1Q3B659"/>
<name>A0A1Q3B659_CEPFO</name>
<organism evidence="2 3">
    <name type="scientific">Cephalotus follicularis</name>
    <name type="common">Albany pitcher plant</name>
    <dbReference type="NCBI Taxonomy" id="3775"/>
    <lineage>
        <taxon>Eukaryota</taxon>
        <taxon>Viridiplantae</taxon>
        <taxon>Streptophyta</taxon>
        <taxon>Embryophyta</taxon>
        <taxon>Tracheophyta</taxon>
        <taxon>Spermatophyta</taxon>
        <taxon>Magnoliopsida</taxon>
        <taxon>eudicotyledons</taxon>
        <taxon>Gunneridae</taxon>
        <taxon>Pentapetalae</taxon>
        <taxon>rosids</taxon>
        <taxon>fabids</taxon>
        <taxon>Oxalidales</taxon>
        <taxon>Cephalotaceae</taxon>
        <taxon>Cephalotus</taxon>
    </lineage>
</organism>
<dbReference type="Proteomes" id="UP000187406">
    <property type="component" value="Unassembled WGS sequence"/>
</dbReference>
<feature type="non-terminal residue" evidence="2">
    <location>
        <position position="1"/>
    </location>
</feature>
<feature type="domain" description="Putative plant transposon protein" evidence="1">
    <location>
        <begin position="37"/>
        <end position="194"/>
    </location>
</feature>
<accession>A0A1Q3B659</accession>
<evidence type="ECO:0000313" key="2">
    <source>
        <dbReference type="EMBL" id="GAV63252.1"/>
    </source>
</evidence>
<dbReference type="AlphaFoldDB" id="A0A1Q3B659"/>
<dbReference type="EMBL" id="BDDD01000300">
    <property type="protein sequence ID" value="GAV63252.1"/>
    <property type="molecule type" value="Genomic_DNA"/>
</dbReference>
<keyword evidence="3" id="KW-1185">Reference proteome</keyword>
<dbReference type="Pfam" id="PF20167">
    <property type="entry name" value="Transposase_32"/>
    <property type="match status" value="1"/>
</dbReference>
<gene>
    <name evidence="2" type="ORF">CFOL_v3_06772</name>
</gene>
<evidence type="ECO:0000313" key="3">
    <source>
        <dbReference type="Proteomes" id="UP000187406"/>
    </source>
</evidence>
<feature type="non-terminal residue" evidence="2">
    <location>
        <position position="197"/>
    </location>
</feature>
<comment type="caution">
    <text evidence="2">The sequence shown here is derived from an EMBL/GenBank/DDBJ whole genome shotgun (WGS) entry which is preliminary data.</text>
</comment>
<dbReference type="InterPro" id="IPR046796">
    <property type="entry name" value="Transposase_32_dom"/>
</dbReference>
<evidence type="ECO:0000259" key="1">
    <source>
        <dbReference type="Pfam" id="PF20167"/>
    </source>
</evidence>
<reference evidence="3" key="1">
    <citation type="submission" date="2016-04" db="EMBL/GenBank/DDBJ databases">
        <title>Cephalotus genome sequencing.</title>
        <authorList>
            <person name="Fukushima K."/>
            <person name="Hasebe M."/>
            <person name="Fang X."/>
        </authorList>
    </citation>
    <scope>NUCLEOTIDE SEQUENCE [LARGE SCALE GENOMIC DNA]</scope>
    <source>
        <strain evidence="3">cv. St1</strain>
    </source>
</reference>
<proteinExistence type="predicted"/>
<sequence>RCPQAYFDRKFLAGKILYFEFCISENFPIVGWINGLNLGPLFSINLPFYPDLMKEFYANFGFSTCVSLSTSVNGNHIMMNYTILASILDIPRDSTKAWSNINWVEQEGFNKEECVHLLFGKNAHVASKMYSRNLCFDYKFLHRAVATHIVPKAGGFDEVTHMKAYTMFHIITGRRINVPMSIFNHMKAMHSRENARL</sequence>